<comment type="caution">
    <text evidence="2">The sequence shown here is derived from an EMBL/GenBank/DDBJ whole genome shotgun (WGS) entry which is preliminary data.</text>
</comment>
<sequence>MLRKINKYIMKFRIVYLFYIVILNYLFYASINQNTEVLPEAHSTTSIAISSSLVSTFATFDSTHKKVDRQNINEASEHKTINFSKYFYNFSECATNQLNLLYFLQIEDYLVKYKLDYSSPNLRSPPSTLS</sequence>
<dbReference type="EMBL" id="DSUJ01000008">
    <property type="protein sequence ID" value="HFI91688.1"/>
    <property type="molecule type" value="Genomic_DNA"/>
</dbReference>
<gene>
    <name evidence="2" type="ORF">ENS31_09215</name>
</gene>
<feature type="transmembrane region" description="Helical" evidence="1">
    <location>
        <begin position="12"/>
        <end position="31"/>
    </location>
</feature>
<keyword evidence="1" id="KW-1133">Transmembrane helix</keyword>
<reference evidence="2" key="1">
    <citation type="journal article" date="2020" name="mSystems">
        <title>Genome- and Community-Level Interaction Insights into Carbon Utilization and Element Cycling Functions of Hydrothermarchaeota in Hydrothermal Sediment.</title>
        <authorList>
            <person name="Zhou Z."/>
            <person name="Liu Y."/>
            <person name="Xu W."/>
            <person name="Pan J."/>
            <person name="Luo Z.H."/>
            <person name="Li M."/>
        </authorList>
    </citation>
    <scope>NUCLEOTIDE SEQUENCE [LARGE SCALE GENOMIC DNA]</scope>
    <source>
        <strain evidence="2">SpSt-479</strain>
    </source>
</reference>
<proteinExistence type="predicted"/>
<accession>A0A7V2ZKS8</accession>
<dbReference type="AlphaFoldDB" id="A0A7V2ZKS8"/>
<organism evidence="2">
    <name type="scientific">Ignavibacterium album</name>
    <dbReference type="NCBI Taxonomy" id="591197"/>
    <lineage>
        <taxon>Bacteria</taxon>
        <taxon>Pseudomonadati</taxon>
        <taxon>Ignavibacteriota</taxon>
        <taxon>Ignavibacteria</taxon>
        <taxon>Ignavibacteriales</taxon>
        <taxon>Ignavibacteriaceae</taxon>
        <taxon>Ignavibacterium</taxon>
    </lineage>
</organism>
<keyword evidence="1" id="KW-0472">Membrane</keyword>
<keyword evidence="1" id="KW-0812">Transmembrane</keyword>
<name>A0A7V2ZKS8_9BACT</name>
<evidence type="ECO:0000256" key="1">
    <source>
        <dbReference type="SAM" id="Phobius"/>
    </source>
</evidence>
<protein>
    <submittedName>
        <fullName evidence="2">Uncharacterized protein</fullName>
    </submittedName>
</protein>
<evidence type="ECO:0000313" key="2">
    <source>
        <dbReference type="EMBL" id="HFI91688.1"/>
    </source>
</evidence>